<feature type="domain" description="Fibrinogen C-terminal" evidence="4">
    <location>
        <begin position="634"/>
        <end position="869"/>
    </location>
</feature>
<dbReference type="InterPro" id="IPR050373">
    <property type="entry name" value="Fibrinogen_C-term_domain"/>
</dbReference>
<dbReference type="PANTHER" id="PTHR19143:SF444">
    <property type="entry name" value="PROTEIN SCABROUS"/>
    <property type="match status" value="1"/>
</dbReference>
<dbReference type="Proteomes" id="UP001152320">
    <property type="component" value="Chromosome 11"/>
</dbReference>
<accession>A0A9Q1BVE6</accession>
<dbReference type="Pfam" id="PF00147">
    <property type="entry name" value="Fibrinogen_C"/>
    <property type="match status" value="2"/>
</dbReference>
<dbReference type="AlphaFoldDB" id="A0A9Q1BVE6"/>
<keyword evidence="1" id="KW-0245">EGF-like domain</keyword>
<reference evidence="5" key="1">
    <citation type="submission" date="2021-10" db="EMBL/GenBank/DDBJ databases">
        <title>Tropical sea cucumber genome reveals ecological adaptation and Cuvierian tubules defense mechanism.</title>
        <authorList>
            <person name="Chen T."/>
        </authorList>
    </citation>
    <scope>NUCLEOTIDE SEQUENCE</scope>
    <source>
        <strain evidence="5">Nanhai2018</strain>
        <tissue evidence="5">Muscle</tissue>
    </source>
</reference>
<feature type="domain" description="Fibrinogen C-terminal" evidence="4">
    <location>
        <begin position="30"/>
        <end position="168"/>
    </location>
</feature>
<dbReference type="CDD" id="cd00087">
    <property type="entry name" value="FReD"/>
    <property type="match status" value="1"/>
</dbReference>
<keyword evidence="6" id="KW-1185">Reference proteome</keyword>
<dbReference type="InterPro" id="IPR014716">
    <property type="entry name" value="Fibrinogen_a/b/g_C_1"/>
</dbReference>
<dbReference type="InterPro" id="IPR036084">
    <property type="entry name" value="Ser_inhib-like_sf"/>
</dbReference>
<feature type="domain" description="EGF-like" evidence="3">
    <location>
        <begin position="598"/>
        <end position="637"/>
    </location>
</feature>
<feature type="domain" description="EGF-like" evidence="3">
    <location>
        <begin position="479"/>
        <end position="518"/>
    </location>
</feature>
<dbReference type="InterPro" id="IPR036056">
    <property type="entry name" value="Fibrinogen-like_C"/>
</dbReference>
<dbReference type="NCBIfam" id="NF040941">
    <property type="entry name" value="GGGWT_bact"/>
    <property type="match status" value="2"/>
</dbReference>
<keyword evidence="2" id="KW-0812">Transmembrane</keyword>
<name>A0A9Q1BVE6_HOLLE</name>
<evidence type="ECO:0000259" key="3">
    <source>
        <dbReference type="PROSITE" id="PS50026"/>
    </source>
</evidence>
<keyword evidence="2" id="KW-0472">Membrane</keyword>
<dbReference type="Gene3D" id="3.90.215.10">
    <property type="entry name" value="Gamma Fibrinogen, chain A, domain 1"/>
    <property type="match status" value="2"/>
</dbReference>
<dbReference type="PANTHER" id="PTHR19143">
    <property type="entry name" value="FIBRINOGEN/TENASCIN/ANGIOPOEITIN"/>
    <property type="match status" value="1"/>
</dbReference>
<comment type="caution">
    <text evidence="5">The sequence shown here is derived from an EMBL/GenBank/DDBJ whole genome shotgun (WGS) entry which is preliminary data.</text>
</comment>
<evidence type="ECO:0000259" key="4">
    <source>
        <dbReference type="PROSITE" id="PS51406"/>
    </source>
</evidence>
<feature type="transmembrane region" description="Helical" evidence="2">
    <location>
        <begin position="7"/>
        <end position="30"/>
    </location>
</feature>
<dbReference type="SUPFAM" id="SSF57567">
    <property type="entry name" value="Serine protease inhibitors"/>
    <property type="match status" value="1"/>
</dbReference>
<evidence type="ECO:0000256" key="2">
    <source>
        <dbReference type="SAM" id="Phobius"/>
    </source>
</evidence>
<dbReference type="CDD" id="cd19941">
    <property type="entry name" value="TIL"/>
    <property type="match status" value="3"/>
</dbReference>
<evidence type="ECO:0000256" key="1">
    <source>
        <dbReference type="PROSITE-ProRule" id="PRU00076"/>
    </source>
</evidence>
<dbReference type="PROSITE" id="PS50026">
    <property type="entry name" value="EGF_3"/>
    <property type="match status" value="4"/>
</dbReference>
<sequence>MYSLRHSFSVFLVLILIIAVNCLEGLYYFYQQPEYPRDCKEVYEYCPANNSSGVYTIRPDGYPEPFEVYCNNELSPSGWTVIKRQLGGSLTLTRTWEDYKKGFGFLSSEFYIGNEKLSYLTNQGVYELRIDMMLSNGSYFYIKYNKFRISDEFSQYELVNAEGFSGNASCVATSCPVTMVHESCTCQTSCSDSVGQPDCRELCVETCVPKGCFISETNTFILDGGTYVNSGCTRRCTCNNNRLNCDDGYRCSSNAACRVENDVRQCYCNPGYSGDGTVCTTICSTNEVWGTCSCQRSCANPTSCVSCSGEKCYCPNGFYLQGGNCVRQEQCGCYIDGDILQDGGTYVNSGCTRRCTCNNNRLNCDDSYRCSSNAACRVENDVRQCYCNPGYRGDGVTCRSICSTNEIWGTCSCQRSCANPTSCVSCSGQKCYCPNGFYLQGGNCVRQEHCGCYIDGDILQDGGTYVNSGCTRRCTCNNNRLNCDDSYRCSSNAACRVENDVRQCYCNPGYRGDGVTCRSICSTNEIWGTCSCQRSCANPTSCVSCSGQKCYCPNGFYLQGGNCVRQEQCGCYIDGNILQDGETYVNSGCTRRCTCTNNRLNCDNNYRCSSDAACRVHNSVRQCYCNSGYEGDGRTCRRLYTDCNDVQNAGNTQSGVYSIRPAGYGSSFDVFCNMDIDGGGWTVFQRRTNGATDFYRNWASYKNGFGNIRQEFWLGNEKLYYLTQQATYEYRMDFVYSSRSYHNKYSRFRINNESNKYRVTDVGSRSGTRGYSLYYTQNIAFSTYDRDNDGQSSTDCAEGHRSGWWHGGYYYSCYYSYCYYYPEGSRHRICSYANPNGVYNGGNGKNIFDYYYYYYCHITYTEMKIRRTS</sequence>
<dbReference type="Gene3D" id="2.10.25.10">
    <property type="entry name" value="Laminin"/>
    <property type="match status" value="3"/>
</dbReference>
<dbReference type="InterPro" id="IPR002181">
    <property type="entry name" value="Fibrinogen_a/b/g_C_dom"/>
</dbReference>
<dbReference type="OrthoDB" id="7789013at2759"/>
<keyword evidence="2" id="KW-1133">Transmembrane helix</keyword>
<evidence type="ECO:0000313" key="6">
    <source>
        <dbReference type="Proteomes" id="UP001152320"/>
    </source>
</evidence>
<dbReference type="SUPFAM" id="SSF56496">
    <property type="entry name" value="Fibrinogen C-terminal domain-like"/>
    <property type="match status" value="2"/>
</dbReference>
<dbReference type="EMBL" id="JAIZAY010000011">
    <property type="protein sequence ID" value="KAJ8034023.1"/>
    <property type="molecule type" value="Genomic_DNA"/>
</dbReference>
<organism evidence="5 6">
    <name type="scientific">Holothuria leucospilota</name>
    <name type="common">Black long sea cucumber</name>
    <name type="synonym">Mertensiothuria leucospilota</name>
    <dbReference type="NCBI Taxonomy" id="206669"/>
    <lineage>
        <taxon>Eukaryota</taxon>
        <taxon>Metazoa</taxon>
        <taxon>Echinodermata</taxon>
        <taxon>Eleutherozoa</taxon>
        <taxon>Echinozoa</taxon>
        <taxon>Holothuroidea</taxon>
        <taxon>Aspidochirotacea</taxon>
        <taxon>Aspidochirotida</taxon>
        <taxon>Holothuriidae</taxon>
        <taxon>Holothuria</taxon>
    </lineage>
</organism>
<comment type="caution">
    <text evidence="1">Lacks conserved residue(s) required for the propagation of feature annotation.</text>
</comment>
<feature type="domain" description="EGF-like" evidence="3">
    <location>
        <begin position="241"/>
        <end position="280"/>
    </location>
</feature>
<dbReference type="GO" id="GO:0005615">
    <property type="term" value="C:extracellular space"/>
    <property type="evidence" value="ECO:0007669"/>
    <property type="project" value="TreeGrafter"/>
</dbReference>
<dbReference type="Pfam" id="PF12714">
    <property type="entry name" value="TILa"/>
    <property type="match status" value="4"/>
</dbReference>
<gene>
    <name evidence="5" type="ORF">HOLleu_24435</name>
</gene>
<evidence type="ECO:0000313" key="5">
    <source>
        <dbReference type="EMBL" id="KAJ8034023.1"/>
    </source>
</evidence>
<dbReference type="SMART" id="SM00181">
    <property type="entry name" value="EGF"/>
    <property type="match status" value="7"/>
</dbReference>
<feature type="domain" description="EGF-like" evidence="3">
    <location>
        <begin position="360"/>
        <end position="399"/>
    </location>
</feature>
<protein>
    <submittedName>
        <fullName evidence="5">Tenascin-R</fullName>
    </submittedName>
</protein>
<dbReference type="InterPro" id="IPR025615">
    <property type="entry name" value="TILa_dom"/>
</dbReference>
<proteinExistence type="predicted"/>
<dbReference type="InterPro" id="IPR000742">
    <property type="entry name" value="EGF"/>
</dbReference>
<dbReference type="PROSITE" id="PS51406">
    <property type="entry name" value="FIBRINOGEN_C_2"/>
    <property type="match status" value="2"/>
</dbReference>
<dbReference type="PROSITE" id="PS01186">
    <property type="entry name" value="EGF_2"/>
    <property type="match status" value="4"/>
</dbReference>
<dbReference type="SMART" id="SM00186">
    <property type="entry name" value="FBG"/>
    <property type="match status" value="2"/>
</dbReference>